<dbReference type="OrthoDB" id="1014043at2"/>
<dbReference type="RefSeq" id="WP_013760917.1">
    <property type="nucleotide sequence ID" value="NC_015501.1"/>
</dbReference>
<organism evidence="2 3">
    <name type="scientific">Porphyromonas asaccharolytica (strain ATCC 25260 / DSM 20707 / BCRC 10618 / CCUG 7834 / JCM 6326 / LMG 13178 / VPI 4198 / B440)</name>
    <name type="common">Bacteroides asaccharolyticus</name>
    <dbReference type="NCBI Taxonomy" id="879243"/>
    <lineage>
        <taxon>Bacteria</taxon>
        <taxon>Pseudomonadati</taxon>
        <taxon>Bacteroidota</taxon>
        <taxon>Bacteroidia</taxon>
        <taxon>Bacteroidales</taxon>
        <taxon>Porphyromonadaceae</taxon>
        <taxon>Porphyromonas</taxon>
    </lineage>
</organism>
<gene>
    <name evidence="2" type="ordered locus">Poras_1676</name>
</gene>
<evidence type="ECO:0000313" key="3">
    <source>
        <dbReference type="Proteomes" id="UP000006545"/>
    </source>
</evidence>
<evidence type="ECO:0008006" key="4">
    <source>
        <dbReference type="Google" id="ProtNLM"/>
    </source>
</evidence>
<proteinExistence type="predicted"/>
<sequence>MSRHHITYLICLLSLLALPALGQNPFKPVSTDGDRIVLTTAIERADDITFTIRPIEHGVWVDQNGDGQFQREEMASNPEDDLNDPGHFLVSFQVTSPQITIYGKIDQLLIPNCKVTNVDLTHATALKTLEAYRNEISSITTPAGLPLGDLWLADNKLQGIDFSNCSKLWFIELYNNQISEQAMTKAFSTLQHAAPVADPELEIPEPTIQVIDTHSNHEGNVCNVNAVAHAKSLGWAVYDLAGDTQNWTGVPYEGSPVGITPISSQLPTYSRTPGAIRLDALEPHSTITLYDMEGRTLQEFTTSTSTVTIPLSAEQTATPYLFTIQSPEGQRVSVKL</sequence>
<keyword evidence="3" id="KW-1185">Reference proteome</keyword>
<accession>F4KJI5</accession>
<dbReference type="KEGG" id="pah:Poras_1676"/>
<evidence type="ECO:0000256" key="1">
    <source>
        <dbReference type="SAM" id="SignalP"/>
    </source>
</evidence>
<keyword evidence="1" id="KW-0732">Signal</keyword>
<dbReference type="InterPro" id="IPR032675">
    <property type="entry name" value="LRR_dom_sf"/>
</dbReference>
<protein>
    <recommendedName>
        <fullName evidence="4">Secretion system C-terminal sorting domain-containing protein</fullName>
    </recommendedName>
</protein>
<reference evidence="3" key="1">
    <citation type="submission" date="2011-04" db="EMBL/GenBank/DDBJ databases">
        <title>The complete genome of Porphyromonas asaccharolytica DSM 20707.</title>
        <authorList>
            <person name="Lucas S."/>
            <person name="Han J."/>
            <person name="Lapidus A."/>
            <person name="Bruce D."/>
            <person name="Goodwin L."/>
            <person name="Pitluck S."/>
            <person name="Peters L."/>
            <person name="Kyrpides N."/>
            <person name="Mavromatis K."/>
            <person name="Ivanova N."/>
            <person name="Ovchinnikova G."/>
            <person name="Pagani I."/>
            <person name="Lu M."/>
            <person name="Detter J.C."/>
            <person name="Tapia R."/>
            <person name="Han C."/>
            <person name="Land M."/>
            <person name="Hauser L."/>
            <person name="Markowitz V."/>
            <person name="Cheng J.-F."/>
            <person name="Hugenholtz P."/>
            <person name="Woyke T."/>
            <person name="Wu D."/>
            <person name="Gronow S."/>
            <person name="Wellnitz S."/>
            <person name="Brambilla E."/>
            <person name="Klenk H.-P."/>
            <person name="Eisen J.A."/>
        </authorList>
    </citation>
    <scope>NUCLEOTIDE SEQUENCE [LARGE SCALE GENOMIC DNA]</scope>
    <source>
        <strain evidence="3">ATCC 25260 / DSM 20707 / VPI 4198</strain>
    </source>
</reference>
<dbReference type="Proteomes" id="UP000006545">
    <property type="component" value="Chromosome"/>
</dbReference>
<dbReference type="SUPFAM" id="SSF52058">
    <property type="entry name" value="L domain-like"/>
    <property type="match status" value="1"/>
</dbReference>
<name>F4KJI5_PORAD</name>
<dbReference type="Gene3D" id="3.80.10.10">
    <property type="entry name" value="Ribonuclease Inhibitor"/>
    <property type="match status" value="1"/>
</dbReference>
<dbReference type="AlphaFoldDB" id="F4KJI5"/>
<feature type="chain" id="PRO_5003311667" description="Secretion system C-terminal sorting domain-containing protein" evidence="1">
    <location>
        <begin position="23"/>
        <end position="336"/>
    </location>
</feature>
<dbReference type="HOGENOM" id="CLU_825987_0_0_10"/>
<dbReference type="eggNOG" id="COG4886">
    <property type="taxonomic scope" value="Bacteria"/>
</dbReference>
<evidence type="ECO:0000313" key="2">
    <source>
        <dbReference type="EMBL" id="AEE13607.1"/>
    </source>
</evidence>
<feature type="signal peptide" evidence="1">
    <location>
        <begin position="1"/>
        <end position="22"/>
    </location>
</feature>
<dbReference type="EMBL" id="CP002689">
    <property type="protein sequence ID" value="AEE13607.1"/>
    <property type="molecule type" value="Genomic_DNA"/>
</dbReference>
<dbReference type="STRING" id="879243.Poras_1676"/>